<sequence>MVAIVDGVRTHWPALVGATALALLVASPLYLVPRAMGEAYQGINIMEFGNDEHLYLSRGKEALEGKNLGQPFLAEGKDASDPTRSFPEKILVAPVRALGLESSIDIVTYFNVLNTAGVFVLVLAMYALGLRLSGNKWLALGCALFAIGGYTIIEAKTLFYEGFNIYGRSLYPYASSVPFFIFLNVLYDAVIRKRGWPYTVGAGLLLGLLCYIYFYAWTFAFALLGALGIIFIVLRDWNGLWAAISVGALGLSIGAYNISQMFAVILGQFGTQISYFYFSVKAHTPVMSKIGTATLVLLLFALWRGVRDRSLIFIAALVAAGWISLNQQIVTGRMLQYGHYYWYFIVPLAVIIGPALLARVFPERLMRYLAFALIAVAFLNLAGQQYRSVPKILETKIHEQSYAPILTVLNREPSGVVLASTWSGKALSTLVTIYTSHDLYWFPSAEVHIFPIERLREALMVHLFLNHESRADPIHYLKEKLAQHTTSLDEYVNMYGELEGFYSGFDYRAYQDAVRAGEESFGGLREKLLAEIAADYEARFHSPAYVEELLKVRGVRYVLSDATLNPGWDLSVFPDLSEIIRNDSVVLYEFFKQE</sequence>
<evidence type="ECO:0008006" key="4">
    <source>
        <dbReference type="Google" id="ProtNLM"/>
    </source>
</evidence>
<feature type="transmembrane region" description="Helical" evidence="1">
    <location>
        <begin position="368"/>
        <end position="386"/>
    </location>
</feature>
<comment type="caution">
    <text evidence="2">The sequence shown here is derived from an EMBL/GenBank/DDBJ whole genome shotgun (WGS) entry which is preliminary data.</text>
</comment>
<feature type="transmembrane region" description="Helical" evidence="1">
    <location>
        <begin position="310"/>
        <end position="329"/>
    </location>
</feature>
<feature type="transmembrane region" description="Helical" evidence="1">
    <location>
        <begin position="203"/>
        <end position="233"/>
    </location>
</feature>
<dbReference type="AlphaFoldDB" id="A0A1F6F2E5"/>
<reference evidence="2 3" key="1">
    <citation type="journal article" date="2016" name="Nat. Commun.">
        <title>Thousands of microbial genomes shed light on interconnected biogeochemical processes in an aquifer system.</title>
        <authorList>
            <person name="Anantharaman K."/>
            <person name="Brown C.T."/>
            <person name="Hug L.A."/>
            <person name="Sharon I."/>
            <person name="Castelle C.J."/>
            <person name="Probst A.J."/>
            <person name="Thomas B.C."/>
            <person name="Singh A."/>
            <person name="Wilkins M.J."/>
            <person name="Karaoz U."/>
            <person name="Brodie E.L."/>
            <person name="Williams K.H."/>
            <person name="Hubbard S.S."/>
            <person name="Banfield J.F."/>
        </authorList>
    </citation>
    <scope>NUCLEOTIDE SEQUENCE [LARGE SCALE GENOMIC DNA]</scope>
</reference>
<feature type="transmembrane region" description="Helical" evidence="1">
    <location>
        <begin position="106"/>
        <end position="130"/>
    </location>
</feature>
<proteinExistence type="predicted"/>
<dbReference type="EMBL" id="MFLZ01000014">
    <property type="protein sequence ID" value="OGG80046.1"/>
    <property type="molecule type" value="Genomic_DNA"/>
</dbReference>
<dbReference type="STRING" id="1798512.A3A39_03065"/>
<feature type="transmembrane region" description="Helical" evidence="1">
    <location>
        <begin position="173"/>
        <end position="191"/>
    </location>
</feature>
<feature type="transmembrane region" description="Helical" evidence="1">
    <location>
        <begin position="239"/>
        <end position="256"/>
    </location>
</feature>
<evidence type="ECO:0000313" key="3">
    <source>
        <dbReference type="Proteomes" id="UP000177372"/>
    </source>
</evidence>
<keyword evidence="1" id="KW-1133">Transmembrane helix</keyword>
<feature type="transmembrane region" description="Helical" evidence="1">
    <location>
        <begin position="12"/>
        <end position="31"/>
    </location>
</feature>
<dbReference type="Proteomes" id="UP000177372">
    <property type="component" value="Unassembled WGS sequence"/>
</dbReference>
<protein>
    <recommendedName>
        <fullName evidence="4">Glycosyltransferase RgtA/B/C/D-like domain-containing protein</fullName>
    </recommendedName>
</protein>
<keyword evidence="1" id="KW-0812">Transmembrane</keyword>
<accession>A0A1F6F2E5</accession>
<evidence type="ECO:0000256" key="1">
    <source>
        <dbReference type="SAM" id="Phobius"/>
    </source>
</evidence>
<keyword evidence="1" id="KW-0472">Membrane</keyword>
<feature type="transmembrane region" description="Helical" evidence="1">
    <location>
        <begin position="341"/>
        <end position="361"/>
    </location>
</feature>
<organism evidence="2 3">
    <name type="scientific">Candidatus Kaiserbacteria bacterium RIFCSPLOWO2_01_FULL_54_13</name>
    <dbReference type="NCBI Taxonomy" id="1798512"/>
    <lineage>
        <taxon>Bacteria</taxon>
        <taxon>Candidatus Kaiseribacteriota</taxon>
    </lineage>
</organism>
<evidence type="ECO:0000313" key="2">
    <source>
        <dbReference type="EMBL" id="OGG80046.1"/>
    </source>
</evidence>
<name>A0A1F6F2E5_9BACT</name>
<feature type="transmembrane region" description="Helical" evidence="1">
    <location>
        <begin position="137"/>
        <end position="153"/>
    </location>
</feature>
<gene>
    <name evidence="2" type="ORF">A3A39_03065</name>
</gene>
<feature type="transmembrane region" description="Helical" evidence="1">
    <location>
        <begin position="286"/>
        <end position="303"/>
    </location>
</feature>